<dbReference type="InterPro" id="IPR027417">
    <property type="entry name" value="P-loop_NTPase"/>
</dbReference>
<dbReference type="Pfam" id="PF13086">
    <property type="entry name" value="AAA_11"/>
    <property type="match status" value="1"/>
</dbReference>
<evidence type="ECO:0000313" key="8">
    <source>
        <dbReference type="Proteomes" id="UP000807025"/>
    </source>
</evidence>
<dbReference type="PANTHER" id="PTHR43392:SF2">
    <property type="entry name" value="AAA-TYPE ATPASE FAMILY PROTEIN _ ANKYRIN REPEAT FAMILY PROTEIN"/>
    <property type="match status" value="1"/>
</dbReference>
<dbReference type="FunFam" id="3.40.50.300:FF:000216">
    <property type="entry name" value="Type VII secretion ATPase EccA"/>
    <property type="match status" value="3"/>
</dbReference>
<name>A0A9P5ZK04_PLEER</name>
<keyword evidence="2" id="KW-0547">Nucleotide-binding</keyword>
<feature type="domain" description="AAA+ ATPase" evidence="6">
    <location>
        <begin position="1603"/>
        <end position="1718"/>
    </location>
</feature>
<comment type="caution">
    <text evidence="7">The sequence shown here is derived from an EMBL/GenBank/DDBJ whole genome shotgun (WGS) entry which is preliminary data.</text>
</comment>
<dbReference type="FunFam" id="1.10.8.60:FF:000160">
    <property type="entry name" value="WGS project CABT00000000 data, contig 2.55"/>
    <property type="match status" value="1"/>
</dbReference>
<comment type="similarity">
    <text evidence="1">Belongs to the CbxX/CfxQ family.</text>
</comment>
<dbReference type="PRINTS" id="PR00819">
    <property type="entry name" value="CBXCFQXSUPER"/>
</dbReference>
<dbReference type="InterPro" id="IPR047187">
    <property type="entry name" value="SF1_C_Upf1"/>
</dbReference>
<dbReference type="CDD" id="cd18808">
    <property type="entry name" value="SF1_C_Upf1"/>
    <property type="match status" value="1"/>
</dbReference>
<feature type="compositionally biased region" description="Basic and acidic residues" evidence="5">
    <location>
        <begin position="2183"/>
        <end position="2239"/>
    </location>
</feature>
<dbReference type="Pfam" id="PF13087">
    <property type="entry name" value="AAA_12"/>
    <property type="match status" value="1"/>
</dbReference>
<dbReference type="Pfam" id="PF17866">
    <property type="entry name" value="AAA_lid_6"/>
    <property type="match status" value="1"/>
</dbReference>
<dbReference type="InterPro" id="IPR000641">
    <property type="entry name" value="CbxX/CfxQ"/>
</dbReference>
<organism evidence="7 8">
    <name type="scientific">Pleurotus eryngii</name>
    <name type="common">Boletus of the steppes</name>
    <dbReference type="NCBI Taxonomy" id="5323"/>
    <lineage>
        <taxon>Eukaryota</taxon>
        <taxon>Fungi</taxon>
        <taxon>Dikarya</taxon>
        <taxon>Basidiomycota</taxon>
        <taxon>Agaricomycotina</taxon>
        <taxon>Agaricomycetes</taxon>
        <taxon>Agaricomycetidae</taxon>
        <taxon>Agaricales</taxon>
        <taxon>Pleurotineae</taxon>
        <taxon>Pleurotaceae</taxon>
        <taxon>Pleurotus</taxon>
    </lineage>
</organism>
<protein>
    <submittedName>
        <fullName evidence="7">P-loop containing nucleoside triphosphate hydrolase protein</fullName>
    </submittedName>
</protein>
<dbReference type="Proteomes" id="UP000807025">
    <property type="component" value="Unassembled WGS sequence"/>
</dbReference>
<keyword evidence="3" id="KW-0067">ATP-binding</keyword>
<evidence type="ECO:0000256" key="1">
    <source>
        <dbReference type="ARBA" id="ARBA00010378"/>
    </source>
</evidence>
<dbReference type="Gene3D" id="1.10.8.60">
    <property type="match status" value="2"/>
</dbReference>
<dbReference type="GO" id="GO:0004386">
    <property type="term" value="F:helicase activity"/>
    <property type="evidence" value="ECO:0007669"/>
    <property type="project" value="InterPro"/>
</dbReference>
<feature type="region of interest" description="Disordered" evidence="5">
    <location>
        <begin position="1203"/>
        <end position="1272"/>
    </location>
</feature>
<evidence type="ECO:0000256" key="3">
    <source>
        <dbReference type="ARBA" id="ARBA00022840"/>
    </source>
</evidence>
<keyword evidence="4" id="KW-0175">Coiled coil</keyword>
<evidence type="ECO:0000256" key="4">
    <source>
        <dbReference type="SAM" id="Coils"/>
    </source>
</evidence>
<feature type="compositionally biased region" description="Pro residues" evidence="5">
    <location>
        <begin position="1240"/>
        <end position="1250"/>
    </location>
</feature>
<dbReference type="FunFam" id="3.40.50.300:FF:001660">
    <property type="entry name" value="NF-X1 finger and helicase protein, putative"/>
    <property type="match status" value="1"/>
</dbReference>
<evidence type="ECO:0000313" key="7">
    <source>
        <dbReference type="EMBL" id="KAF9487246.1"/>
    </source>
</evidence>
<dbReference type="InterPro" id="IPR041677">
    <property type="entry name" value="DNA2/NAM7_AAA_11"/>
</dbReference>
<dbReference type="CDD" id="cd06008">
    <property type="entry name" value="NF-X1-zinc-finger"/>
    <property type="match status" value="1"/>
</dbReference>
<feature type="region of interest" description="Disordered" evidence="5">
    <location>
        <begin position="2262"/>
        <end position="2282"/>
    </location>
</feature>
<reference evidence="7" key="1">
    <citation type="submission" date="2020-11" db="EMBL/GenBank/DDBJ databases">
        <authorList>
            <consortium name="DOE Joint Genome Institute"/>
            <person name="Ahrendt S."/>
            <person name="Riley R."/>
            <person name="Andreopoulos W."/>
            <person name="Labutti K."/>
            <person name="Pangilinan J."/>
            <person name="Ruiz-Duenas F.J."/>
            <person name="Barrasa J.M."/>
            <person name="Sanchez-Garcia M."/>
            <person name="Camarero S."/>
            <person name="Miyauchi S."/>
            <person name="Serrano A."/>
            <person name="Linde D."/>
            <person name="Babiker R."/>
            <person name="Drula E."/>
            <person name="Ayuso-Fernandez I."/>
            <person name="Pacheco R."/>
            <person name="Padilla G."/>
            <person name="Ferreira P."/>
            <person name="Barriuso J."/>
            <person name="Kellner H."/>
            <person name="Castanera R."/>
            <person name="Alfaro M."/>
            <person name="Ramirez L."/>
            <person name="Pisabarro A.G."/>
            <person name="Kuo A."/>
            <person name="Tritt A."/>
            <person name="Lipzen A."/>
            <person name="He G."/>
            <person name="Yan M."/>
            <person name="Ng V."/>
            <person name="Cullen D."/>
            <person name="Martin F."/>
            <person name="Rosso M.-N."/>
            <person name="Henrissat B."/>
            <person name="Hibbett D."/>
            <person name="Martinez A.T."/>
            <person name="Grigoriev I.V."/>
        </authorList>
    </citation>
    <scope>NUCLEOTIDE SEQUENCE</scope>
    <source>
        <strain evidence="7">ATCC 90797</strain>
    </source>
</reference>
<keyword evidence="7" id="KW-0378">Hydrolase</keyword>
<dbReference type="OrthoDB" id="2423195at2759"/>
<dbReference type="InterPro" id="IPR050773">
    <property type="entry name" value="CbxX/CfxQ_RuBisCO_ESX"/>
</dbReference>
<dbReference type="GO" id="GO:0016887">
    <property type="term" value="F:ATP hydrolysis activity"/>
    <property type="evidence" value="ECO:0007669"/>
    <property type="project" value="InterPro"/>
</dbReference>
<dbReference type="InterPro" id="IPR041679">
    <property type="entry name" value="DNA2/NAM7-like_C"/>
</dbReference>
<dbReference type="SUPFAM" id="SSF52540">
    <property type="entry name" value="P-loop containing nucleoside triphosphate hydrolases"/>
    <property type="match status" value="4"/>
</dbReference>
<dbReference type="PANTHER" id="PTHR43392">
    <property type="entry name" value="AAA-TYPE ATPASE FAMILY PROTEIN / ANKYRIN REPEAT FAMILY PROTEIN"/>
    <property type="match status" value="1"/>
</dbReference>
<proteinExistence type="inferred from homology"/>
<dbReference type="Gene3D" id="3.40.50.300">
    <property type="entry name" value="P-loop containing nucleotide triphosphate hydrolases"/>
    <property type="match status" value="5"/>
</dbReference>
<dbReference type="GO" id="GO:0005524">
    <property type="term" value="F:ATP binding"/>
    <property type="evidence" value="ECO:0007669"/>
    <property type="project" value="UniProtKB-KW"/>
</dbReference>
<dbReference type="Pfam" id="PF00004">
    <property type="entry name" value="AAA"/>
    <property type="match status" value="3"/>
</dbReference>
<feature type="compositionally biased region" description="Basic and acidic residues" evidence="5">
    <location>
        <begin position="2107"/>
        <end position="2116"/>
    </location>
</feature>
<dbReference type="InterPro" id="IPR003593">
    <property type="entry name" value="AAA+_ATPase"/>
</dbReference>
<dbReference type="InterPro" id="IPR041627">
    <property type="entry name" value="AAA_lid_6"/>
</dbReference>
<feature type="domain" description="AAA+ ATPase" evidence="6">
    <location>
        <begin position="472"/>
        <end position="859"/>
    </location>
</feature>
<feature type="domain" description="AAA+ ATPase" evidence="6">
    <location>
        <begin position="1874"/>
        <end position="2011"/>
    </location>
</feature>
<feature type="region of interest" description="Disordered" evidence="5">
    <location>
        <begin position="2107"/>
        <end position="2239"/>
    </location>
</feature>
<sequence length="2321" mass="259293">MTEREIKLRKFFNTALAGQKPLAPSQKDLFIEAFCSQADVIGCLNHVRNSQQGLQIIQSVMRFDLSENFFNSGAVKVLTYLQGPDVVNIDSGKFVFQYLHAIVEPPIFWTPFCESFKAHRLGDEAQKCFAWVLLQLIMLSDNDGAGYRALAQDQQIIDILLHSPDLELRTYGQKLKNAVATADVKGDYRPGGRHDNDFEDYREISILPTGDEVMSSEFPFLRRRVDVDDPETLESRAATYLDNQFRLLREDMLSEMREEIQIARGLSKGKRRGFAADGLQLIDVHCTPDVHHDRWGILLRLSDEFPQFRKLNPKQRVDYLKRQPKFLAHQSLTCLFGDGHIIGFASIQRDEGLLSGSPPVLLLLPHGSKTTIENLLTKLQSSNVLSIMQINTAIFAYEPVLKAIQSMKVVPLEKEILFWHNGYSPISLQRMSRSIVSLIQASPQSDLQKVLHTPKSIKLDKSQSQSLLAGLSQRLTLIQGPPGTGKSFIGALLAKVIHDDTSQSILVVCYTNHALDQFLEDLLDIGIPIESMVRLGSKFTSRTERALLRKQTVDHRFGRAAYTSIGELKQQLQDTAANLQRAFDKYKVAKIRPGDILAYLEFEEPDCFEAFSMPQSTNGEVLVGKKGRKLLPTYLIEQWMRGQDAGVLKGHSHIKSSEAIWTTPKVSRHQRLSEWQAAIVQERVSEVVRYAKLYNDTQDQLEATFAQKDIAILKSKRIVGCTTTAAAKYTQVLQSAAPEVLLVEEAGEILESHVLTALGGNKEQLILIGDHKQLRPKVNNYTLTVEKGEGYDLNVSLFERLVIKGYPHETLNAQHRMRPEISRLVRELTYPGLVDAPSTQGRPDTRGLRDNVVFIDHSHPEDDNPEIVDRFATSSKQNSYEVAIVIKIVRYLAQQGYGTDSMVVLTPYLGQLNNLLNEFKKDTDPILNDLDSFDLVRAGLVTQASAKLTKKSIRLATVDNYQGEESDIVIISLTRSNPNNDIGFMFSPERLNVLLSRARNGLIIVGNATTYTHSKKGGELWYKLIDLLKSGGHLYEGLPVKCERHPSRVATLVKPDDFNTLCPDGGCAEPCGSKLSCGLHTCPSKCHQLVDHSKMECPQIMTAQCPNGKHTLRYKCHQGLPPNCRKCEQDVKRREQKAQQDFNLKQKQEAEQLAHINKMAEIEAEIERERQKLRDAQLVKERENAFRQREKELAETIRMGMATAGNIHESTPDDDDATEAKGPHSPPSTVLPPLSTNKPMPMPTPAPTPTLPLKATSTPNEAGKAQESGPETEWLRQKSLEGAANDAIDTLMEMTGLEEVKSQLLRIKDKVDIAHRQNTSLKNERFHAVLQGNPGTGKTTVARIYAKFLTSVDALPGAKFIETTGARLSNDGVPEAKKLLEGLINDGGGALFIDEAYQLTSGHNFQGRQVLDFLLAEMENSVGKIVFLFAGYRKEMEKFFEHNPGLPSRVPYSMLFEDYTDAELLGMLEKMIKKHWGGRMKVEDGTRGLFCRIAVRRLGCGRGKEGFGNARALANMFDRIRERQAARVQKARRSGQPNSDFELLGVDIIGPDPSAVLRESTAYSKLKQLTGLNSVKQSVDSLFSLIATNYERELHEKKPVEVSLNRVFIGSPGTGKTTVAKLYGEILANMGVLSNGEVVVKNPADFVGSALGQSEANTKAILASTVGKVLVIDEAYMLYSKQGGTADPYKTAVIDTIVAEVQSVPGEDRCVLLLGYKEQMEEMFQNVNPGLARRFAIENAFKFEDFTDPELLEIMNLKLKQQDLAATDDAKKVAIAVLARARNRPNFGNGGEVENLLSQAKARYQARASKNAVDIVFEPQDFDPDHDRNSRAATNLQELFKDIIGCENVITRLGDYQRIAETIKAKNLDARTLIPTSFVFKGPPGTGKTTVARKMGQVYYDMGFLSSTEVVECSASDLVGEYVGQTGPKTKKLFEKALGRVLFVDEAYRLGEGHFAQEAMDELVGILTQERYMGKIVVILAGYDTEMDRLLGVNPGLASRFPDSIIFEDVKPAHALKLLAADLTKSSVRLAELEDTSSDGYDSLTELIEDLSILPSWGNARDIKTLAKKMIQWTFANQDPSAASSSPTETILPLDKAVSIVRQMLDERQKQEDNKNSRGNAHPSFPMQTMNAGPPPRHATNTVQNTKTKKPRPQKKTETPPPAEASSSERDPDVSDDVWAQLERAKAEQSRVEKEAQAAIQKAERARAEAKTREEKLKREIQEMEQAERNAQEDAAKRALQKKLEEERLKALRAREERIRQEKILQAKREKERRRKQEEQKAQEKLRAMGICPMGYRWIPCGDGWRCSAGGHYVSRAELGM</sequence>
<feature type="coiled-coil region" evidence="4">
    <location>
        <begin position="1145"/>
        <end position="1179"/>
    </location>
</feature>
<feature type="domain" description="AAA+ ATPase" evidence="6">
    <location>
        <begin position="1324"/>
        <end position="1460"/>
    </location>
</feature>
<accession>A0A9P5ZK04</accession>
<evidence type="ECO:0000259" key="6">
    <source>
        <dbReference type="SMART" id="SM00382"/>
    </source>
</evidence>
<evidence type="ECO:0000256" key="5">
    <source>
        <dbReference type="SAM" id="MobiDB-lite"/>
    </source>
</evidence>
<dbReference type="InterPro" id="IPR003959">
    <property type="entry name" value="ATPase_AAA_core"/>
</dbReference>
<evidence type="ECO:0000256" key="2">
    <source>
        <dbReference type="ARBA" id="ARBA00022741"/>
    </source>
</evidence>
<dbReference type="SMART" id="SM00382">
    <property type="entry name" value="AAA"/>
    <property type="match status" value="4"/>
</dbReference>
<dbReference type="CDD" id="cd00009">
    <property type="entry name" value="AAA"/>
    <property type="match status" value="2"/>
</dbReference>
<dbReference type="FunFam" id="1.10.8.60:FF:000159">
    <property type="entry name" value="p-loop containing nucleoside triphosphate hydrolase protein"/>
    <property type="match status" value="1"/>
</dbReference>
<keyword evidence="8" id="KW-1185">Reference proteome</keyword>
<gene>
    <name evidence="7" type="ORF">BDN71DRAFT_1514160</name>
</gene>
<dbReference type="EMBL" id="MU154799">
    <property type="protein sequence ID" value="KAF9487246.1"/>
    <property type="molecule type" value="Genomic_DNA"/>
</dbReference>
<dbReference type="CDD" id="cd17936">
    <property type="entry name" value="EEXXEc_NFX1"/>
    <property type="match status" value="1"/>
</dbReference>